<dbReference type="PROSITE" id="PS01156">
    <property type="entry name" value="TONB_DEPENDENT_REC_2"/>
    <property type="match status" value="1"/>
</dbReference>
<dbReference type="Gene3D" id="2.170.130.10">
    <property type="entry name" value="TonB-dependent receptor, plug domain"/>
    <property type="match status" value="1"/>
</dbReference>
<evidence type="ECO:0000256" key="7">
    <source>
        <dbReference type="ARBA" id="ARBA00023004"/>
    </source>
</evidence>
<sequence>MLSGTQVAVAEDLGIIQVESTTIDDRFDNKRNEPSNIAVISGEEVDANHPKNIQQILQQVPGVTTEVQSGDSLKIHIRGVENQVYMGEKPGVAVVIDGVPVFERTGRVNVDLDNIESIKVVKGGASYLFGDDALSGAVIITTKRGADMAGYTVQAEAGSFGYRKGLARAGFAGEKGSGHVQVSRRETDGYHDDSASEADYLNGKMQYYLSDTSDLTFGFELSNRKKNSHGNVKGVTAAEEDPKSEDPSYNDYANHYDVDLSKYFLTYSNDIGETSNWMVNAYQFTDDTVFVTNPTDEDPEVYTYDNDYHQVQRGVKSEFRTGGDSVAWMAGVDLRDNIYENRDTYRIETTGWDRTTYQPGDPHNFNDTDEKVQALYGEVKVQAAERLTVTTNGRVDRIELEYEDKLEPELNGKEDFDVGSWRLGGNYSLRSNLDLYANASTGFRAPSPEQLFVGSNSPSHRTAANPDLDPETTVNKEIGVRAKSRWLGVPVDFDAAIFQLDRYDHIRSTGGQYSTSADAVYDNVGDFRSRGLELSLMTDPSRKVSMDLAYTYLDSTYTNYDEYHLRVEPIDGSCAAGFTPIIERGSVAACDKTYDNAGNKVPRVSDHHLNLRAFYRPASHWLVTGEMDAISSYYADEINELKIDGHEVFNLLVNYDRESWSFFARVDNVLDEQFYNTVRGTGDGNEDGVYDEEDLSIVVNPGRTYYAGATLRF</sequence>
<feature type="region of interest" description="Disordered" evidence="15">
    <location>
        <begin position="227"/>
        <end position="247"/>
    </location>
</feature>
<comment type="subcellular location">
    <subcellularLocation>
        <location evidence="1 12">Cell outer membrane</location>
        <topology evidence="1 12">Multi-pass membrane protein</topology>
    </subcellularLocation>
</comment>
<evidence type="ECO:0000256" key="3">
    <source>
        <dbReference type="ARBA" id="ARBA00022452"/>
    </source>
</evidence>
<evidence type="ECO:0000256" key="2">
    <source>
        <dbReference type="ARBA" id="ARBA00022448"/>
    </source>
</evidence>
<organism evidence="18 19">
    <name type="scientific">Thiohalomonas denitrificans</name>
    <dbReference type="NCBI Taxonomy" id="415747"/>
    <lineage>
        <taxon>Bacteria</taxon>
        <taxon>Pseudomonadati</taxon>
        <taxon>Pseudomonadota</taxon>
        <taxon>Gammaproteobacteria</taxon>
        <taxon>Thiohalomonadales</taxon>
        <taxon>Thiohalomonadaceae</taxon>
        <taxon>Thiohalomonas</taxon>
    </lineage>
</organism>
<comment type="similarity">
    <text evidence="12 14">Belongs to the TonB-dependent receptor family.</text>
</comment>
<dbReference type="SUPFAM" id="SSF56935">
    <property type="entry name" value="Porins"/>
    <property type="match status" value="1"/>
</dbReference>
<evidence type="ECO:0000313" key="18">
    <source>
        <dbReference type="EMBL" id="SCZ49100.1"/>
    </source>
</evidence>
<evidence type="ECO:0000256" key="4">
    <source>
        <dbReference type="ARBA" id="ARBA00022496"/>
    </source>
</evidence>
<dbReference type="InterPro" id="IPR039426">
    <property type="entry name" value="TonB-dep_rcpt-like"/>
</dbReference>
<gene>
    <name evidence="18" type="ORF">SAMN03097708_00044</name>
</gene>
<evidence type="ECO:0000259" key="16">
    <source>
        <dbReference type="Pfam" id="PF00593"/>
    </source>
</evidence>
<dbReference type="Pfam" id="PF07715">
    <property type="entry name" value="Plug"/>
    <property type="match status" value="1"/>
</dbReference>
<dbReference type="PANTHER" id="PTHR32552:SF68">
    <property type="entry name" value="FERRICHROME OUTER MEMBRANE TRANSPORTER_PHAGE RECEPTOR"/>
    <property type="match status" value="1"/>
</dbReference>
<dbReference type="Pfam" id="PF00593">
    <property type="entry name" value="TonB_dep_Rec_b-barrel"/>
    <property type="match status" value="1"/>
</dbReference>
<evidence type="ECO:0000256" key="6">
    <source>
        <dbReference type="ARBA" id="ARBA00022729"/>
    </source>
</evidence>
<evidence type="ECO:0000256" key="8">
    <source>
        <dbReference type="ARBA" id="ARBA00023065"/>
    </source>
</evidence>
<dbReference type="InterPro" id="IPR012910">
    <property type="entry name" value="Plug_dom"/>
</dbReference>
<dbReference type="Gene3D" id="2.40.170.20">
    <property type="entry name" value="TonB-dependent receptor, beta-barrel domain"/>
    <property type="match status" value="1"/>
</dbReference>
<feature type="domain" description="TonB-dependent receptor-like beta-barrel" evidence="16">
    <location>
        <begin position="208"/>
        <end position="669"/>
    </location>
</feature>
<accession>A0A1G5PJ28</accession>
<evidence type="ECO:0000256" key="11">
    <source>
        <dbReference type="ARBA" id="ARBA00023237"/>
    </source>
</evidence>
<dbReference type="InterPro" id="IPR036942">
    <property type="entry name" value="Beta-barrel_TonB_sf"/>
</dbReference>
<keyword evidence="10 12" id="KW-0472">Membrane</keyword>
<evidence type="ECO:0000256" key="15">
    <source>
        <dbReference type="SAM" id="MobiDB-lite"/>
    </source>
</evidence>
<keyword evidence="3 12" id="KW-1134">Transmembrane beta strand</keyword>
<keyword evidence="5 12" id="KW-0812">Transmembrane</keyword>
<keyword evidence="6" id="KW-0732">Signal</keyword>
<feature type="domain" description="TonB-dependent receptor plug" evidence="17">
    <location>
        <begin position="30"/>
        <end position="137"/>
    </location>
</feature>
<keyword evidence="11 12" id="KW-0998">Cell outer membrane</keyword>
<keyword evidence="2 12" id="KW-0813">Transport</keyword>
<evidence type="ECO:0000256" key="5">
    <source>
        <dbReference type="ARBA" id="ARBA00022692"/>
    </source>
</evidence>
<dbReference type="EMBL" id="FMWD01000001">
    <property type="protein sequence ID" value="SCZ49100.1"/>
    <property type="molecule type" value="Genomic_DNA"/>
</dbReference>
<dbReference type="STRING" id="415747.SAMN03097708_00044"/>
<keyword evidence="7" id="KW-0408">Iron</keyword>
<dbReference type="InterPro" id="IPR000531">
    <property type="entry name" value="Beta-barrel_TonB"/>
</dbReference>
<dbReference type="CDD" id="cd01347">
    <property type="entry name" value="ligand_gated_channel"/>
    <property type="match status" value="1"/>
</dbReference>
<evidence type="ECO:0000256" key="12">
    <source>
        <dbReference type="PROSITE-ProRule" id="PRU01360"/>
    </source>
</evidence>
<evidence type="ECO:0000256" key="9">
    <source>
        <dbReference type="ARBA" id="ARBA00023077"/>
    </source>
</evidence>
<reference evidence="18 19" key="1">
    <citation type="submission" date="2016-10" db="EMBL/GenBank/DDBJ databases">
        <authorList>
            <person name="de Groot N.N."/>
        </authorList>
    </citation>
    <scope>NUCLEOTIDE SEQUENCE [LARGE SCALE GENOMIC DNA]</scope>
    <source>
        <strain evidence="18 19">HLD2</strain>
    </source>
</reference>
<name>A0A1G5PJ28_9GAMM</name>
<evidence type="ECO:0000256" key="10">
    <source>
        <dbReference type="ARBA" id="ARBA00023136"/>
    </source>
</evidence>
<keyword evidence="19" id="KW-1185">Reference proteome</keyword>
<evidence type="ECO:0000256" key="13">
    <source>
        <dbReference type="PROSITE-ProRule" id="PRU10144"/>
    </source>
</evidence>
<dbReference type="Proteomes" id="UP000199648">
    <property type="component" value="Unassembled WGS sequence"/>
</dbReference>
<dbReference type="GO" id="GO:0009279">
    <property type="term" value="C:cell outer membrane"/>
    <property type="evidence" value="ECO:0007669"/>
    <property type="project" value="UniProtKB-SubCell"/>
</dbReference>
<evidence type="ECO:0000313" key="19">
    <source>
        <dbReference type="Proteomes" id="UP000199648"/>
    </source>
</evidence>
<proteinExistence type="inferred from homology"/>
<dbReference type="InterPro" id="IPR010917">
    <property type="entry name" value="TonB_rcpt_CS"/>
</dbReference>
<dbReference type="InterPro" id="IPR037066">
    <property type="entry name" value="Plug_dom_sf"/>
</dbReference>
<dbReference type="GO" id="GO:0015344">
    <property type="term" value="F:siderophore uptake transmembrane transporter activity"/>
    <property type="evidence" value="ECO:0007669"/>
    <property type="project" value="TreeGrafter"/>
</dbReference>
<evidence type="ECO:0000256" key="14">
    <source>
        <dbReference type="RuleBase" id="RU003357"/>
    </source>
</evidence>
<dbReference type="PANTHER" id="PTHR32552">
    <property type="entry name" value="FERRICHROME IRON RECEPTOR-RELATED"/>
    <property type="match status" value="1"/>
</dbReference>
<feature type="short sequence motif" description="TonB C-terminal box" evidence="13">
    <location>
        <begin position="696"/>
        <end position="713"/>
    </location>
</feature>
<keyword evidence="4" id="KW-0410">Iron transport</keyword>
<protein>
    <submittedName>
        <fullName evidence="18">Iron complex outermembrane recepter protein</fullName>
    </submittedName>
</protein>
<dbReference type="AlphaFoldDB" id="A0A1G5PJ28"/>
<evidence type="ECO:0000259" key="17">
    <source>
        <dbReference type="Pfam" id="PF07715"/>
    </source>
</evidence>
<keyword evidence="9 14" id="KW-0798">TonB box</keyword>
<evidence type="ECO:0000256" key="1">
    <source>
        <dbReference type="ARBA" id="ARBA00004571"/>
    </source>
</evidence>
<dbReference type="PROSITE" id="PS52016">
    <property type="entry name" value="TONB_DEPENDENT_REC_3"/>
    <property type="match status" value="1"/>
</dbReference>
<keyword evidence="8" id="KW-0406">Ion transport</keyword>